<sequence length="363" mass="38523">MPPSLLSLPNDALERVLGCLELEERRGAVPLVCRRLLQLVDSPALNAAVSAGFDGQRCLPRLRSFCAWFACHRGSVQQLKLFVDVDMRSGSEVMGQLCGALAASGAAGCPLAGLSLELALPLPCTSWLPELRSLRTLAIASCYSTDVAFERCLSALHLQELWLDVSPGCLQYDPAAAWPSSLTRLRLRGADSLPLCLLSQLTRLQALSVAYAGYAGESYAPLAALPALRQLSLQEVHQLPSCLPDLTSLQALSSCLTRLLTTLPALTASMPALAGAAALRTLGITCPRGHAPPADLAAALRWAGRLPALREVVLAADDTLLRETCAEAVHALRSSSAAVRLVPHMLYGDDLRPPCVGPDPMPS</sequence>
<accession>A0A2P6VGB4</accession>
<dbReference type="PROSITE" id="PS50181">
    <property type="entry name" value="FBOX"/>
    <property type="match status" value="1"/>
</dbReference>
<dbReference type="Pfam" id="PF00646">
    <property type="entry name" value="F-box"/>
    <property type="match status" value="1"/>
</dbReference>
<dbReference type="InterPro" id="IPR032675">
    <property type="entry name" value="LRR_dom_sf"/>
</dbReference>
<organism evidence="3 4">
    <name type="scientific">Micractinium conductrix</name>
    <dbReference type="NCBI Taxonomy" id="554055"/>
    <lineage>
        <taxon>Eukaryota</taxon>
        <taxon>Viridiplantae</taxon>
        <taxon>Chlorophyta</taxon>
        <taxon>core chlorophytes</taxon>
        <taxon>Trebouxiophyceae</taxon>
        <taxon>Chlorellales</taxon>
        <taxon>Chlorellaceae</taxon>
        <taxon>Chlorella clade</taxon>
        <taxon>Micractinium</taxon>
    </lineage>
</organism>
<dbReference type="GO" id="GO:0005930">
    <property type="term" value="C:axoneme"/>
    <property type="evidence" value="ECO:0007669"/>
    <property type="project" value="UniProtKB-SubCell"/>
</dbReference>
<comment type="caution">
    <text evidence="3">The sequence shown here is derived from an EMBL/GenBank/DDBJ whole genome shotgun (WGS) entry which is preliminary data.</text>
</comment>
<name>A0A2P6VGB4_9CHLO</name>
<dbReference type="EMBL" id="LHPF02000008">
    <property type="protein sequence ID" value="PSC73130.1"/>
    <property type="molecule type" value="Genomic_DNA"/>
</dbReference>
<dbReference type="Proteomes" id="UP000239649">
    <property type="component" value="Unassembled WGS sequence"/>
</dbReference>
<feature type="domain" description="F-box" evidence="2">
    <location>
        <begin position="2"/>
        <end position="49"/>
    </location>
</feature>
<proteinExistence type="predicted"/>
<evidence type="ECO:0000256" key="1">
    <source>
        <dbReference type="ARBA" id="ARBA00004430"/>
    </source>
</evidence>
<evidence type="ECO:0000313" key="4">
    <source>
        <dbReference type="Proteomes" id="UP000239649"/>
    </source>
</evidence>
<reference evidence="3 4" key="1">
    <citation type="journal article" date="2018" name="Plant J.">
        <title>Genome sequences of Chlorella sorokiniana UTEX 1602 and Micractinium conductrix SAG 241.80: implications to maltose excretion by a green alga.</title>
        <authorList>
            <person name="Arriola M.B."/>
            <person name="Velmurugan N."/>
            <person name="Zhang Y."/>
            <person name="Plunkett M.H."/>
            <person name="Hondzo H."/>
            <person name="Barney B.M."/>
        </authorList>
    </citation>
    <scope>NUCLEOTIDE SEQUENCE [LARGE SCALE GENOMIC DNA]</scope>
    <source>
        <strain evidence="3 4">SAG 241.80</strain>
    </source>
</reference>
<protein>
    <submittedName>
        <fullName evidence="3">Disease resistance RGA2-like</fullName>
    </submittedName>
</protein>
<dbReference type="Gene3D" id="3.80.10.10">
    <property type="entry name" value="Ribonuclease Inhibitor"/>
    <property type="match status" value="1"/>
</dbReference>
<keyword evidence="4" id="KW-1185">Reference proteome</keyword>
<comment type="subcellular location">
    <subcellularLocation>
        <location evidence="1">Cytoplasm</location>
        <location evidence="1">Cytoskeleton</location>
        <location evidence="1">Cilium axoneme</location>
    </subcellularLocation>
</comment>
<dbReference type="SUPFAM" id="SSF52058">
    <property type="entry name" value="L domain-like"/>
    <property type="match status" value="1"/>
</dbReference>
<dbReference type="AlphaFoldDB" id="A0A2P6VGB4"/>
<gene>
    <name evidence="3" type="ORF">C2E20_3689</name>
</gene>
<dbReference type="InterPro" id="IPR001810">
    <property type="entry name" value="F-box_dom"/>
</dbReference>
<evidence type="ECO:0000313" key="3">
    <source>
        <dbReference type="EMBL" id="PSC73130.1"/>
    </source>
</evidence>
<evidence type="ECO:0000259" key="2">
    <source>
        <dbReference type="PROSITE" id="PS50181"/>
    </source>
</evidence>